<evidence type="ECO:0000313" key="3">
    <source>
        <dbReference type="Proteomes" id="UP000248614"/>
    </source>
</evidence>
<evidence type="ECO:0000313" key="2">
    <source>
        <dbReference type="EMBL" id="PZO80151.1"/>
    </source>
</evidence>
<dbReference type="Pfam" id="PF04940">
    <property type="entry name" value="BLUF"/>
    <property type="match status" value="1"/>
</dbReference>
<dbReference type="InterPro" id="IPR007024">
    <property type="entry name" value="BLUF_domain"/>
</dbReference>
<dbReference type="SMART" id="SM01034">
    <property type="entry name" value="BLUF"/>
    <property type="match status" value="1"/>
</dbReference>
<dbReference type="EMBL" id="QFNF01000004">
    <property type="protein sequence ID" value="PZO80151.1"/>
    <property type="molecule type" value="Genomic_DNA"/>
</dbReference>
<dbReference type="Gene3D" id="3.30.70.100">
    <property type="match status" value="1"/>
</dbReference>
<name>A0A2W5BB34_9SPHN</name>
<gene>
    <name evidence="2" type="ORF">DI632_02790</name>
</gene>
<dbReference type="GO" id="GO:0071949">
    <property type="term" value="F:FAD binding"/>
    <property type="evidence" value="ECO:0007669"/>
    <property type="project" value="InterPro"/>
</dbReference>
<organism evidence="2 3">
    <name type="scientific">Sphingomonas hengshuiensis</name>
    <dbReference type="NCBI Taxonomy" id="1609977"/>
    <lineage>
        <taxon>Bacteria</taxon>
        <taxon>Pseudomonadati</taxon>
        <taxon>Pseudomonadota</taxon>
        <taxon>Alphaproteobacteria</taxon>
        <taxon>Sphingomonadales</taxon>
        <taxon>Sphingomonadaceae</taxon>
        <taxon>Sphingomonas</taxon>
    </lineage>
</organism>
<reference evidence="2 3" key="1">
    <citation type="submission" date="2017-08" db="EMBL/GenBank/DDBJ databases">
        <title>Infants hospitalized years apart are colonized by the same room-sourced microbial strains.</title>
        <authorList>
            <person name="Brooks B."/>
            <person name="Olm M.R."/>
            <person name="Firek B.A."/>
            <person name="Baker R."/>
            <person name="Thomas B.C."/>
            <person name="Morowitz M.J."/>
            <person name="Banfield J.F."/>
        </authorList>
    </citation>
    <scope>NUCLEOTIDE SEQUENCE [LARGE SCALE GENOMIC DNA]</scope>
    <source>
        <strain evidence="2">S2_018_000_R3_110</strain>
    </source>
</reference>
<dbReference type="PROSITE" id="PS50925">
    <property type="entry name" value="BLUF"/>
    <property type="match status" value="1"/>
</dbReference>
<dbReference type="SUPFAM" id="SSF54975">
    <property type="entry name" value="Acylphosphatase/BLUF domain-like"/>
    <property type="match status" value="1"/>
</dbReference>
<accession>A0A2W5BB34</accession>
<dbReference type="GO" id="GO:0009882">
    <property type="term" value="F:blue light photoreceptor activity"/>
    <property type="evidence" value="ECO:0007669"/>
    <property type="project" value="InterPro"/>
</dbReference>
<feature type="domain" description="BLUF" evidence="1">
    <location>
        <begin position="1"/>
        <end position="91"/>
    </location>
</feature>
<dbReference type="AlphaFoldDB" id="A0A2W5BB34"/>
<comment type="caution">
    <text evidence="2">The sequence shown here is derived from an EMBL/GenBank/DDBJ whole genome shotgun (WGS) entry which is preliminary data.</text>
</comment>
<sequence>MLQLIYVSTARPGVAIDLDRILSCSRRNNRRDGITGLLHANGRRFLQALEGDVAHVEAAYARISADPRHFALVVLSRRMVTAREFGGWAMAVDDGTGGIIAQVSALVEGAAPSVRGTFEGFVAMRAA</sequence>
<protein>
    <submittedName>
        <fullName evidence="2">Activator of photopigment and puc with BLUF domain protein</fullName>
    </submittedName>
</protein>
<dbReference type="InterPro" id="IPR036046">
    <property type="entry name" value="Acylphosphatase-like_dom_sf"/>
</dbReference>
<evidence type="ECO:0000259" key="1">
    <source>
        <dbReference type="PROSITE" id="PS50925"/>
    </source>
</evidence>
<proteinExistence type="predicted"/>
<dbReference type="Proteomes" id="UP000248614">
    <property type="component" value="Unassembled WGS sequence"/>
</dbReference>